<evidence type="ECO:0000256" key="3">
    <source>
        <dbReference type="ARBA" id="ARBA00005100"/>
    </source>
</evidence>
<evidence type="ECO:0000313" key="16">
    <source>
        <dbReference type="EMBL" id="OUT18068.1"/>
    </source>
</evidence>
<dbReference type="SUPFAM" id="SSF51735">
    <property type="entry name" value="NAD(P)-binding Rossmann-fold domains"/>
    <property type="match status" value="1"/>
</dbReference>
<name>A0A1Y5NB17_9BACT</name>
<dbReference type="FunFam" id="3.40.50.720:FF:000065">
    <property type="entry name" value="UDP-glucuronic acid decarboxylase 1"/>
    <property type="match status" value="1"/>
</dbReference>
<dbReference type="GO" id="GO:0005737">
    <property type="term" value="C:cytoplasm"/>
    <property type="evidence" value="ECO:0007669"/>
    <property type="project" value="TreeGrafter"/>
</dbReference>
<evidence type="ECO:0000259" key="15">
    <source>
        <dbReference type="Pfam" id="PF16363"/>
    </source>
</evidence>
<dbReference type="Gene3D" id="3.40.50.720">
    <property type="entry name" value="NAD(P)-binding Rossmann-like Domain"/>
    <property type="match status" value="1"/>
</dbReference>
<comment type="caution">
    <text evidence="16">The sequence shown here is derived from an EMBL/GenBank/DDBJ whole genome shotgun (WGS) entry which is preliminary data.</text>
</comment>
<evidence type="ECO:0000256" key="6">
    <source>
        <dbReference type="ARBA" id="ARBA00022692"/>
    </source>
</evidence>
<dbReference type="Proteomes" id="UP000195893">
    <property type="component" value="Unassembled WGS sequence"/>
</dbReference>
<comment type="pathway">
    <text evidence="3">Nucleotide-sugar biosynthesis; UDP-alpha-D-xylose biosynthesis; UDP-alpha-D-xylose from UDP-alpha-D-glucuronate: step 1/1.</text>
</comment>
<evidence type="ECO:0000256" key="14">
    <source>
        <dbReference type="ARBA" id="ARBA00023239"/>
    </source>
</evidence>
<evidence type="ECO:0000256" key="4">
    <source>
        <dbReference type="ARBA" id="ARBA00007505"/>
    </source>
</evidence>
<dbReference type="RefSeq" id="WP_087581213.1">
    <property type="nucleotide sequence ID" value="NZ_NDYQ01000004.1"/>
</dbReference>
<sequence>MIDTREIMSKTILVTGGAGFIGSHLCARLIKDHHKVLCLDDFSTGARANIAHLKNHPNFTLMKHDITKPIDYFVDEIYNLACPASPIKYQEDPVKTIETCLIGTINCLRLAKRYGAKIFQASTSEIYGDPQQHPQKENYWGNVNPIGVRACYDEGKRAAEALCSSYKRQYEIDVKIARLFNCYGPNMTKNDGRVISSFIVQALKNSDITIFGNGAQTRSFCYVDDTIDALLKFMDIDIIGPINIGNPEEYNIKDIAYKIISLVNSKSSIVYKKLPSDDPKRRKPDITLAKELLGWSPKIGIIEGLERTIAYFKQLNLSQAN</sequence>
<dbReference type="InterPro" id="IPR036291">
    <property type="entry name" value="NAD(P)-bd_dom_sf"/>
</dbReference>
<keyword evidence="9" id="KW-1133">Transmembrane helix</keyword>
<accession>A0A1Y5NB17</accession>
<dbReference type="PANTHER" id="PTHR43078">
    <property type="entry name" value="UDP-GLUCURONIC ACID DECARBOXYLASE-RELATED"/>
    <property type="match status" value="1"/>
</dbReference>
<keyword evidence="12" id="KW-0472">Membrane</keyword>
<evidence type="ECO:0000256" key="9">
    <source>
        <dbReference type="ARBA" id="ARBA00022989"/>
    </source>
</evidence>
<reference evidence="16 17" key="1">
    <citation type="submission" date="2017-04" db="EMBL/GenBank/DDBJ databases">
        <title>Complete genome of Campylobacter concisus ATCC 33237T and draft genomes for an additional eight well characterized C. concisus strains.</title>
        <authorList>
            <person name="Cornelius A.J."/>
            <person name="Miller W.G."/>
            <person name="Lastovica A.J."/>
            <person name="On S.L."/>
            <person name="French N.P."/>
            <person name="Vandenberg O."/>
            <person name="Biggs P.J."/>
        </authorList>
    </citation>
    <scope>NUCLEOTIDE SEQUENCE [LARGE SCALE GENOMIC DNA]</scope>
    <source>
        <strain evidence="16 17">Lasto127.99</strain>
    </source>
</reference>
<organism evidence="16 17">
    <name type="scientific">Campylobacter concisus</name>
    <dbReference type="NCBI Taxonomy" id="199"/>
    <lineage>
        <taxon>Bacteria</taxon>
        <taxon>Pseudomonadati</taxon>
        <taxon>Campylobacterota</taxon>
        <taxon>Epsilonproteobacteria</taxon>
        <taxon>Campylobacterales</taxon>
        <taxon>Campylobacteraceae</taxon>
        <taxon>Campylobacter</taxon>
    </lineage>
</organism>
<keyword evidence="6" id="KW-0812">Transmembrane</keyword>
<dbReference type="AlphaFoldDB" id="A0A1Y5NB17"/>
<evidence type="ECO:0000256" key="11">
    <source>
        <dbReference type="ARBA" id="ARBA00023034"/>
    </source>
</evidence>
<dbReference type="GO" id="GO:0033320">
    <property type="term" value="P:UDP-D-xylose biosynthetic process"/>
    <property type="evidence" value="ECO:0007669"/>
    <property type="project" value="UniProtKB-UniPathway"/>
</dbReference>
<dbReference type="InterPro" id="IPR044516">
    <property type="entry name" value="UXS-like"/>
</dbReference>
<keyword evidence="14" id="KW-0456">Lyase</keyword>
<evidence type="ECO:0000256" key="13">
    <source>
        <dbReference type="ARBA" id="ARBA00023180"/>
    </source>
</evidence>
<keyword evidence="11" id="KW-0333">Golgi apparatus</keyword>
<dbReference type="Pfam" id="PF16363">
    <property type="entry name" value="GDP_Man_Dehyd"/>
    <property type="match status" value="1"/>
</dbReference>
<evidence type="ECO:0000256" key="7">
    <source>
        <dbReference type="ARBA" id="ARBA00022793"/>
    </source>
</evidence>
<evidence type="ECO:0000256" key="1">
    <source>
        <dbReference type="ARBA" id="ARBA00001911"/>
    </source>
</evidence>
<dbReference type="PANTHER" id="PTHR43078:SF6">
    <property type="entry name" value="UDP-GLUCURONIC ACID DECARBOXYLASE 1"/>
    <property type="match status" value="1"/>
</dbReference>
<evidence type="ECO:0000256" key="5">
    <source>
        <dbReference type="ARBA" id="ARBA00012290"/>
    </source>
</evidence>
<comment type="subcellular location">
    <subcellularLocation>
        <location evidence="2">Golgi apparatus</location>
        <location evidence="2">Golgi stack membrane</location>
        <topology evidence="2">Single-pass type II membrane protein</topology>
    </subcellularLocation>
</comment>
<dbReference type="GO" id="GO:0048040">
    <property type="term" value="F:UDP-glucuronate decarboxylase activity"/>
    <property type="evidence" value="ECO:0007669"/>
    <property type="project" value="UniProtKB-EC"/>
</dbReference>
<dbReference type="GO" id="GO:0070403">
    <property type="term" value="F:NAD+ binding"/>
    <property type="evidence" value="ECO:0007669"/>
    <property type="project" value="InterPro"/>
</dbReference>
<dbReference type="InterPro" id="IPR016040">
    <property type="entry name" value="NAD(P)-bd_dom"/>
</dbReference>
<dbReference type="CDD" id="cd05230">
    <property type="entry name" value="UGD_SDR_e"/>
    <property type="match status" value="1"/>
</dbReference>
<evidence type="ECO:0000256" key="8">
    <source>
        <dbReference type="ARBA" id="ARBA00022968"/>
    </source>
</evidence>
<dbReference type="GO" id="GO:0042732">
    <property type="term" value="P:D-xylose metabolic process"/>
    <property type="evidence" value="ECO:0007669"/>
    <property type="project" value="InterPro"/>
</dbReference>
<keyword evidence="13" id="KW-0325">Glycoprotein</keyword>
<keyword evidence="10" id="KW-0520">NAD</keyword>
<keyword evidence="7" id="KW-0210">Decarboxylase</keyword>
<proteinExistence type="inferred from homology"/>
<dbReference type="EC" id="4.1.1.35" evidence="5"/>
<comment type="similarity">
    <text evidence="4">Belongs to the NAD(P)-dependent epimerase/dehydratase family. UDP-glucuronic acid decarboxylase subfamily.</text>
</comment>
<protein>
    <recommendedName>
        <fullName evidence="5">UDP-glucuronate decarboxylase</fullName>
        <ecNumber evidence="5">4.1.1.35</ecNumber>
    </recommendedName>
</protein>
<keyword evidence="8" id="KW-0735">Signal-anchor</keyword>
<feature type="domain" description="NAD(P)-binding" evidence="15">
    <location>
        <begin position="13"/>
        <end position="307"/>
    </location>
</feature>
<gene>
    <name evidence="16" type="ORF">B9N60_02930</name>
</gene>
<dbReference type="EMBL" id="NDYQ01000004">
    <property type="protein sequence ID" value="OUT18068.1"/>
    <property type="molecule type" value="Genomic_DNA"/>
</dbReference>
<evidence type="ECO:0000256" key="12">
    <source>
        <dbReference type="ARBA" id="ARBA00023136"/>
    </source>
</evidence>
<evidence type="ECO:0000313" key="17">
    <source>
        <dbReference type="Proteomes" id="UP000195893"/>
    </source>
</evidence>
<evidence type="ECO:0000256" key="2">
    <source>
        <dbReference type="ARBA" id="ARBA00004447"/>
    </source>
</evidence>
<evidence type="ECO:0000256" key="10">
    <source>
        <dbReference type="ARBA" id="ARBA00023027"/>
    </source>
</evidence>
<dbReference type="UniPathway" id="UPA00796">
    <property type="reaction ID" value="UER00771"/>
</dbReference>
<comment type="cofactor">
    <cofactor evidence="1">
        <name>NAD(+)</name>
        <dbReference type="ChEBI" id="CHEBI:57540"/>
    </cofactor>
</comment>